<evidence type="ECO:0000256" key="3">
    <source>
        <dbReference type="ARBA" id="ARBA00022553"/>
    </source>
</evidence>
<dbReference type="SUPFAM" id="SSF48452">
    <property type="entry name" value="TPR-like"/>
    <property type="match status" value="2"/>
</dbReference>
<dbReference type="RefSeq" id="WP_027473694.1">
    <property type="nucleotide sequence ID" value="NZ_BAMD01000001.1"/>
</dbReference>
<dbReference type="CDD" id="cd00082">
    <property type="entry name" value="HisKA"/>
    <property type="match status" value="1"/>
</dbReference>
<dbReference type="Pfam" id="PF13181">
    <property type="entry name" value="TPR_8"/>
    <property type="match status" value="1"/>
</dbReference>
<evidence type="ECO:0000256" key="4">
    <source>
        <dbReference type="PROSITE-ProRule" id="PRU00339"/>
    </source>
</evidence>
<keyword evidence="10" id="KW-1185">Reference proteome</keyword>
<keyword evidence="6" id="KW-0812">Transmembrane</keyword>
<keyword evidence="4" id="KW-0802">TPR repeat</keyword>
<accession>W7XTZ2</accession>
<dbReference type="SMART" id="SM00028">
    <property type="entry name" value="TPR"/>
    <property type="match status" value="5"/>
</dbReference>
<dbReference type="EC" id="2.7.13.3" evidence="2"/>
<dbReference type="InterPro" id="IPR011990">
    <property type="entry name" value="TPR-like_helical_dom_sf"/>
</dbReference>
<dbReference type="Pfam" id="PF02518">
    <property type="entry name" value="HATPase_c"/>
    <property type="match status" value="1"/>
</dbReference>
<dbReference type="PROSITE" id="PS50109">
    <property type="entry name" value="HIS_KIN"/>
    <property type="match status" value="1"/>
</dbReference>
<gene>
    <name evidence="9" type="ORF">JCM21142_88</name>
</gene>
<evidence type="ECO:0000259" key="8">
    <source>
        <dbReference type="PROSITE" id="PS50109"/>
    </source>
</evidence>
<dbReference type="SMART" id="SM00387">
    <property type="entry name" value="HATPase_c"/>
    <property type="match status" value="1"/>
</dbReference>
<dbReference type="PRINTS" id="PR00344">
    <property type="entry name" value="BCTRLSENSOR"/>
</dbReference>
<dbReference type="InterPro" id="IPR004358">
    <property type="entry name" value="Sig_transdc_His_kin-like_C"/>
</dbReference>
<keyword evidence="6" id="KW-0472">Membrane</keyword>
<name>W7XTZ2_9BACT</name>
<feature type="repeat" description="TPR" evidence="4">
    <location>
        <begin position="81"/>
        <end position="114"/>
    </location>
</feature>
<feature type="signal peptide" evidence="7">
    <location>
        <begin position="1"/>
        <end position="21"/>
    </location>
</feature>
<dbReference type="eggNOG" id="COG4191">
    <property type="taxonomic scope" value="Bacteria"/>
</dbReference>
<dbReference type="InterPro" id="IPR005467">
    <property type="entry name" value="His_kinase_dom"/>
</dbReference>
<dbReference type="EMBL" id="BAMD01000001">
    <property type="protein sequence ID" value="GAF01480.1"/>
    <property type="molecule type" value="Genomic_DNA"/>
</dbReference>
<evidence type="ECO:0000313" key="9">
    <source>
        <dbReference type="EMBL" id="GAF01480.1"/>
    </source>
</evidence>
<comment type="caution">
    <text evidence="9">The sequence shown here is derived from an EMBL/GenBank/DDBJ whole genome shotgun (WGS) entry which is preliminary data.</text>
</comment>
<feature type="transmembrane region" description="Helical" evidence="6">
    <location>
        <begin position="398"/>
        <end position="419"/>
    </location>
</feature>
<feature type="domain" description="Histidine kinase" evidence="8">
    <location>
        <begin position="464"/>
        <end position="686"/>
    </location>
</feature>
<evidence type="ECO:0000256" key="7">
    <source>
        <dbReference type="SAM" id="SignalP"/>
    </source>
</evidence>
<feature type="coiled-coil region" evidence="5">
    <location>
        <begin position="363"/>
        <end position="397"/>
    </location>
</feature>
<organism evidence="9 10">
    <name type="scientific">Saccharicrinis fermentans DSM 9555 = JCM 21142</name>
    <dbReference type="NCBI Taxonomy" id="869213"/>
    <lineage>
        <taxon>Bacteria</taxon>
        <taxon>Pseudomonadati</taxon>
        <taxon>Bacteroidota</taxon>
        <taxon>Bacteroidia</taxon>
        <taxon>Marinilabiliales</taxon>
        <taxon>Marinilabiliaceae</taxon>
        <taxon>Saccharicrinis</taxon>
    </lineage>
</organism>
<dbReference type="PROSITE" id="PS50005">
    <property type="entry name" value="TPR"/>
    <property type="match status" value="2"/>
</dbReference>
<dbReference type="GO" id="GO:0000155">
    <property type="term" value="F:phosphorelay sensor kinase activity"/>
    <property type="evidence" value="ECO:0007669"/>
    <property type="project" value="InterPro"/>
</dbReference>
<feature type="chain" id="PRO_5004903817" description="histidine kinase" evidence="7">
    <location>
        <begin position="22"/>
        <end position="691"/>
    </location>
</feature>
<keyword evidence="5" id="KW-0175">Coiled coil</keyword>
<sequence>MRSFLKYGFVFLLVLASPLKAEETVLNQLHRKLKNASLPEKVEVYNQLSAYYISSDAEKAIKYANQALKIAHSLNDLPGKARAYGNLGMGYYFLSDYDNLREYYKRSLTAYDSLGDQRGITDLATKFYRLDNSQKSLDNYKNSLLLYLNENDVKKIIATYKNMGDVHKSMGDYQIALENYLKALDYIGEQKKGYELEKTALWESIGYIWFNEEAYDKALRYYTLLHDEYMKRGDTLSIASASNNLAGVYYRKDQLNKSKDVYRQALDLQIKMNDHLGASISLLNLARIYSKLNDHPEAILLHKKSIALAKVIGSRDVQQDNYRMLAIIYSKKGDFKLAYKYQVLYSNTSGVLARAQNVDQYIRTLMVNDIEKEKRENEVLEARNENYRLRLEKENLSAWRLSFGFTILVVLILVFVIYYRYYLKREENKNLETKVKEALKKQEEQQQIIVHQASLSSLGELAAGIAHEINQPIQNISLSAEGIQFELMETTPDHAFVKKSVGEIFEDIVRVREIVDHIRIFSSGQKETVYEWFSVSECVNAAISMIRRQYQNHNIDLQLQLSHEVPDLMGNPHKVEQVIHNLLSNARDAVDERERKNPDFKKQIVIETGYEANEVFIKVRDNGAGIPHDKQTDIFLPFVTSKQLGKGTGLGLSISYSLVKEMNGRIEVQSRVMDGTIMKVIFPVDKKNINQ</sequence>
<evidence type="ECO:0000313" key="10">
    <source>
        <dbReference type="Proteomes" id="UP000019402"/>
    </source>
</evidence>
<feature type="repeat" description="TPR" evidence="4">
    <location>
        <begin position="157"/>
        <end position="190"/>
    </location>
</feature>
<proteinExistence type="predicted"/>
<dbReference type="InterPro" id="IPR003661">
    <property type="entry name" value="HisK_dim/P_dom"/>
</dbReference>
<dbReference type="AlphaFoldDB" id="W7XTZ2"/>
<dbReference type="InterPro" id="IPR036890">
    <property type="entry name" value="HATPase_C_sf"/>
</dbReference>
<dbReference type="PANTHER" id="PTHR43065">
    <property type="entry name" value="SENSOR HISTIDINE KINASE"/>
    <property type="match status" value="1"/>
</dbReference>
<dbReference type="STRING" id="869213.GCA_000517085_04488"/>
<dbReference type="InterPro" id="IPR019734">
    <property type="entry name" value="TPR_rpt"/>
</dbReference>
<dbReference type="SUPFAM" id="SSF55874">
    <property type="entry name" value="ATPase domain of HSP90 chaperone/DNA topoisomerase II/histidine kinase"/>
    <property type="match status" value="1"/>
</dbReference>
<keyword evidence="6" id="KW-1133">Transmembrane helix</keyword>
<dbReference type="Gene3D" id="1.25.40.10">
    <property type="entry name" value="Tetratricopeptide repeat domain"/>
    <property type="match status" value="3"/>
</dbReference>
<evidence type="ECO:0000256" key="6">
    <source>
        <dbReference type="SAM" id="Phobius"/>
    </source>
</evidence>
<dbReference type="PANTHER" id="PTHR43065:SF42">
    <property type="entry name" value="TWO-COMPONENT SENSOR PPRA"/>
    <property type="match status" value="1"/>
</dbReference>
<dbReference type="SMART" id="SM00388">
    <property type="entry name" value="HisKA"/>
    <property type="match status" value="1"/>
</dbReference>
<evidence type="ECO:0000256" key="5">
    <source>
        <dbReference type="SAM" id="Coils"/>
    </source>
</evidence>
<dbReference type="Gene3D" id="1.10.287.130">
    <property type="match status" value="1"/>
</dbReference>
<keyword evidence="7" id="KW-0732">Signal</keyword>
<dbReference type="InterPro" id="IPR003594">
    <property type="entry name" value="HATPase_dom"/>
</dbReference>
<dbReference type="InterPro" id="IPR036097">
    <property type="entry name" value="HisK_dim/P_sf"/>
</dbReference>
<comment type="catalytic activity">
    <reaction evidence="1">
        <text>ATP + protein L-histidine = ADP + protein N-phospho-L-histidine.</text>
        <dbReference type="EC" id="2.7.13.3"/>
    </reaction>
</comment>
<keyword evidence="3" id="KW-0597">Phosphoprotein</keyword>
<evidence type="ECO:0000256" key="2">
    <source>
        <dbReference type="ARBA" id="ARBA00012438"/>
    </source>
</evidence>
<dbReference type="Gene3D" id="3.30.565.10">
    <property type="entry name" value="Histidine kinase-like ATPase, C-terminal domain"/>
    <property type="match status" value="1"/>
</dbReference>
<dbReference type="Pfam" id="PF13424">
    <property type="entry name" value="TPR_12"/>
    <property type="match status" value="2"/>
</dbReference>
<reference evidence="9 10" key="1">
    <citation type="journal article" date="2014" name="Genome Announc.">
        <title>Draft Genome Sequence of Cytophaga fermentans JCM 21142T, a Facultative Anaerobe Isolated from Marine Mud.</title>
        <authorList>
            <person name="Starns D."/>
            <person name="Oshima K."/>
            <person name="Suda W."/>
            <person name="Iino T."/>
            <person name="Yuki M."/>
            <person name="Inoue J."/>
            <person name="Kitamura K."/>
            <person name="Iida T."/>
            <person name="Darby A."/>
            <person name="Hattori M."/>
            <person name="Ohkuma M."/>
        </authorList>
    </citation>
    <scope>NUCLEOTIDE SEQUENCE [LARGE SCALE GENOMIC DNA]</scope>
    <source>
        <strain evidence="9 10">JCM 21142</strain>
    </source>
</reference>
<dbReference type="OrthoDB" id="1931120at2"/>
<evidence type="ECO:0000256" key="1">
    <source>
        <dbReference type="ARBA" id="ARBA00000085"/>
    </source>
</evidence>
<protein>
    <recommendedName>
        <fullName evidence="2">histidine kinase</fullName>
        <ecNumber evidence="2">2.7.13.3</ecNumber>
    </recommendedName>
</protein>
<dbReference type="Proteomes" id="UP000019402">
    <property type="component" value="Unassembled WGS sequence"/>
</dbReference>
<dbReference type="SUPFAM" id="SSF47384">
    <property type="entry name" value="Homodimeric domain of signal transducing histidine kinase"/>
    <property type="match status" value="1"/>
</dbReference>